<dbReference type="PANTHER" id="PTHR43975:SF2">
    <property type="entry name" value="EG:BACR7A4.14 PROTEIN-RELATED"/>
    <property type="match status" value="1"/>
</dbReference>
<dbReference type="Gene3D" id="3.40.50.720">
    <property type="entry name" value="NAD(P)-binding Rossmann-like Domain"/>
    <property type="match status" value="1"/>
</dbReference>
<dbReference type="Proteomes" id="UP000292039">
    <property type="component" value="Unassembled WGS sequence"/>
</dbReference>
<reference evidence="1" key="1">
    <citation type="submission" date="2015-04" db="EMBL/GenBank/DDBJ databases">
        <title>Genome sequence of Kerstersia gyiorum CG1.</title>
        <authorList>
            <person name="Greninger A.L."/>
            <person name="Kozyreva V."/>
            <person name="Chaturvedi V."/>
        </authorList>
    </citation>
    <scope>NUCLEOTIDE SEQUENCE [LARGE SCALE GENOMIC DNA]</scope>
    <source>
        <strain evidence="1">CG1</strain>
    </source>
</reference>
<reference evidence="2 4" key="2">
    <citation type="submission" date="2019-02" db="EMBL/GenBank/DDBJ databases">
        <title>Genomic Encyclopedia of Type Strains, Phase IV (KMG-IV): sequencing the most valuable type-strain genomes for metagenomic binning, comparative biology and taxonomic classification.</title>
        <authorList>
            <person name="Goeker M."/>
        </authorList>
    </citation>
    <scope>NUCLEOTIDE SEQUENCE [LARGE SCALE GENOMIC DNA]</scope>
    <source>
        <strain evidence="2 4">DSM 16618</strain>
    </source>
</reference>
<evidence type="ECO:0000313" key="4">
    <source>
        <dbReference type="Proteomes" id="UP000292039"/>
    </source>
</evidence>
<dbReference type="PANTHER" id="PTHR43975">
    <property type="entry name" value="ZGC:101858"/>
    <property type="match status" value="1"/>
</dbReference>
<comment type="caution">
    <text evidence="1">The sequence shown here is derived from an EMBL/GenBank/DDBJ whole genome shotgun (WGS) entry which is preliminary data.</text>
</comment>
<proteinExistence type="predicted"/>
<protein>
    <submittedName>
        <fullName evidence="1">3-alpha-hydroxysteroid dehydrogenase</fullName>
    </submittedName>
    <submittedName>
        <fullName evidence="2">NAD(P)-dependent dehydrogenase (Short-subunit alcohol dehydrogenase family)</fullName>
    </submittedName>
</protein>
<dbReference type="InterPro" id="IPR036291">
    <property type="entry name" value="NAD(P)-bd_dom_sf"/>
</dbReference>
<dbReference type="Proteomes" id="UP000078084">
    <property type="component" value="Unassembled WGS sequence"/>
</dbReference>
<organism evidence="1 3">
    <name type="scientific">Kerstersia gyiorum</name>
    <dbReference type="NCBI Taxonomy" id="206506"/>
    <lineage>
        <taxon>Bacteria</taxon>
        <taxon>Pseudomonadati</taxon>
        <taxon>Pseudomonadota</taxon>
        <taxon>Betaproteobacteria</taxon>
        <taxon>Burkholderiales</taxon>
        <taxon>Alcaligenaceae</taxon>
        <taxon>Kerstersia</taxon>
    </lineage>
</organism>
<dbReference type="Pfam" id="PF13561">
    <property type="entry name" value="adh_short_C2"/>
    <property type="match status" value="1"/>
</dbReference>
<dbReference type="EMBL" id="LBNE01000001">
    <property type="protein sequence ID" value="KKO73023.1"/>
    <property type="molecule type" value="Genomic_DNA"/>
</dbReference>
<dbReference type="EMBL" id="SGWZ01000001">
    <property type="protein sequence ID" value="RZS73746.1"/>
    <property type="molecule type" value="Genomic_DNA"/>
</dbReference>
<evidence type="ECO:0000313" key="3">
    <source>
        <dbReference type="Proteomes" id="UP000078084"/>
    </source>
</evidence>
<dbReference type="PATRIC" id="fig|206506.3.peg.339"/>
<dbReference type="PRINTS" id="PR00081">
    <property type="entry name" value="GDHRDH"/>
</dbReference>
<evidence type="ECO:0000313" key="1">
    <source>
        <dbReference type="EMBL" id="KKO73023.1"/>
    </source>
</evidence>
<evidence type="ECO:0000313" key="2">
    <source>
        <dbReference type="EMBL" id="RZS73746.1"/>
    </source>
</evidence>
<dbReference type="AlphaFoldDB" id="A0A171KVV6"/>
<dbReference type="Pfam" id="PF00106">
    <property type="entry name" value="adh_short"/>
    <property type="match status" value="1"/>
</dbReference>
<dbReference type="NCBIfam" id="NF009092">
    <property type="entry name" value="PRK12428.1"/>
    <property type="match status" value="1"/>
</dbReference>
<dbReference type="InterPro" id="IPR002347">
    <property type="entry name" value="SDR_fam"/>
</dbReference>
<sequence>MLQDKTLVITGVSSGIGAETAKVATAQGARVIGVDINPPKVDVAQFIQADLGDRTSIDTLLAQLPAQLDGLANIAGLPPTRPAEQVLRVNLVGLKYLTQGVLPKLAQNAAIVNLASLAGIGWPEAIPAIRASESLDFDGVADFCQQHDISGARSYFFSKEALIAWTMQNRWTWRDRGIRMNAVSPGPVDTPILGDFIETLGARAEEDMKTMDRPGRPSDIAPVVAFLLSSGSVWMRGVNVPVDGGMQSHILVQQHGLA</sequence>
<name>A0A171KVV6_9BURK</name>
<dbReference type="STRING" id="206506.AAV32_01505"/>
<dbReference type="SUPFAM" id="SSF51735">
    <property type="entry name" value="NAD(P)-binding Rossmann-fold domains"/>
    <property type="match status" value="1"/>
</dbReference>
<keyword evidence="3" id="KW-1185">Reference proteome</keyword>
<dbReference type="RefSeq" id="WP_068366821.1">
    <property type="nucleotide sequence ID" value="NZ_CBCSEB010000002.1"/>
</dbReference>
<gene>
    <name evidence="1" type="ORF">AAV32_01505</name>
    <name evidence="2" type="ORF">EV679_0950</name>
</gene>
<accession>A0A171KVV6</accession>